<name>A0A9D1JC41_9FIRM</name>
<evidence type="ECO:0000313" key="7">
    <source>
        <dbReference type="Proteomes" id="UP000824201"/>
    </source>
</evidence>
<dbReference type="AlphaFoldDB" id="A0A9D1JC41"/>
<comment type="caution">
    <text evidence="6">The sequence shown here is derived from an EMBL/GenBank/DDBJ whole genome shotgun (WGS) entry which is preliminary data.</text>
</comment>
<evidence type="ECO:0000259" key="4">
    <source>
        <dbReference type="PROSITE" id="PS50110"/>
    </source>
</evidence>
<feature type="domain" description="Response regulatory" evidence="4">
    <location>
        <begin position="3"/>
        <end position="121"/>
    </location>
</feature>
<dbReference type="SUPFAM" id="SSF52172">
    <property type="entry name" value="CheY-like"/>
    <property type="match status" value="1"/>
</dbReference>
<gene>
    <name evidence="6" type="ORF">IAC96_01500</name>
</gene>
<dbReference type="EMBL" id="DVHN01000015">
    <property type="protein sequence ID" value="HIR87602.1"/>
    <property type="molecule type" value="Genomic_DNA"/>
</dbReference>
<dbReference type="Gene3D" id="2.40.50.1020">
    <property type="entry name" value="LytTr DNA-binding domain"/>
    <property type="match status" value="1"/>
</dbReference>
<proteinExistence type="predicted"/>
<dbReference type="PANTHER" id="PTHR37299:SF1">
    <property type="entry name" value="STAGE 0 SPORULATION PROTEIN A HOMOLOG"/>
    <property type="match status" value="1"/>
</dbReference>
<dbReference type="PANTHER" id="PTHR37299">
    <property type="entry name" value="TRANSCRIPTIONAL REGULATOR-RELATED"/>
    <property type="match status" value="1"/>
</dbReference>
<sequence length="239" mass="28131">MIQIAIVDDISQDRQIIQNYLNNYMENEQISYKLYEFESGEAFLSSFSASKFSIVFLDIYMSGMDGMDIAQIIYKQDNKCHIIFLTTSLEHAQQSYSVHATYYLTKPIVPEQFKQAMTFCKLKPDYAVPYLFIVSDRQQYRIPTEKILYIEVQNHTTYIHLTTQIIPVACSFRKVTKPLLSDDRFLICLRGIIVNMQHIEKLDGIFFLLDNGEQIQLNIRNRKALGQAYRHYMFQHMED</sequence>
<keyword evidence="3" id="KW-0597">Phosphoprotein</keyword>
<dbReference type="SMART" id="SM00850">
    <property type="entry name" value="LytTR"/>
    <property type="match status" value="1"/>
</dbReference>
<dbReference type="PROSITE" id="PS50110">
    <property type="entry name" value="RESPONSE_REGULATORY"/>
    <property type="match status" value="1"/>
</dbReference>
<organism evidence="6 7">
    <name type="scientific">Candidatus Fimimorpha faecalis</name>
    <dbReference type="NCBI Taxonomy" id="2840824"/>
    <lineage>
        <taxon>Bacteria</taxon>
        <taxon>Bacillati</taxon>
        <taxon>Bacillota</taxon>
        <taxon>Clostridia</taxon>
        <taxon>Eubacteriales</taxon>
        <taxon>Candidatus Fimimorpha</taxon>
    </lineage>
</organism>
<comment type="function">
    <text evidence="2">May play the central regulatory role in sporulation. It may be an element of the effector pathway responsible for the activation of sporulation genes in response to nutritional stress. Spo0A may act in concert with spo0H (a sigma factor) to control the expression of some genes that are critical to the sporulation process.</text>
</comment>
<feature type="modified residue" description="4-aspartylphosphate" evidence="3">
    <location>
        <position position="58"/>
    </location>
</feature>
<dbReference type="CDD" id="cd00156">
    <property type="entry name" value="REC"/>
    <property type="match status" value="1"/>
</dbReference>
<protein>
    <recommendedName>
        <fullName evidence="1">Stage 0 sporulation protein A homolog</fullName>
    </recommendedName>
</protein>
<evidence type="ECO:0000313" key="6">
    <source>
        <dbReference type="EMBL" id="HIR87602.1"/>
    </source>
</evidence>
<dbReference type="GO" id="GO:0000156">
    <property type="term" value="F:phosphorelay response regulator activity"/>
    <property type="evidence" value="ECO:0007669"/>
    <property type="project" value="InterPro"/>
</dbReference>
<dbReference type="InterPro" id="IPR046947">
    <property type="entry name" value="LytR-like"/>
</dbReference>
<evidence type="ECO:0000259" key="5">
    <source>
        <dbReference type="PROSITE" id="PS50930"/>
    </source>
</evidence>
<dbReference type="PROSITE" id="PS50930">
    <property type="entry name" value="HTH_LYTTR"/>
    <property type="match status" value="1"/>
</dbReference>
<feature type="domain" description="HTH LytTR-type" evidence="5">
    <location>
        <begin position="131"/>
        <end position="231"/>
    </location>
</feature>
<dbReference type="GO" id="GO:0003677">
    <property type="term" value="F:DNA binding"/>
    <property type="evidence" value="ECO:0007669"/>
    <property type="project" value="InterPro"/>
</dbReference>
<dbReference type="Proteomes" id="UP000824201">
    <property type="component" value="Unassembled WGS sequence"/>
</dbReference>
<evidence type="ECO:0000256" key="3">
    <source>
        <dbReference type="PROSITE-ProRule" id="PRU00169"/>
    </source>
</evidence>
<reference evidence="6" key="1">
    <citation type="submission" date="2020-10" db="EMBL/GenBank/DDBJ databases">
        <authorList>
            <person name="Gilroy R."/>
        </authorList>
    </citation>
    <scope>NUCLEOTIDE SEQUENCE</scope>
    <source>
        <strain evidence="6">ChiW13-3771</strain>
    </source>
</reference>
<dbReference type="Pfam" id="PF00072">
    <property type="entry name" value="Response_reg"/>
    <property type="match status" value="1"/>
</dbReference>
<evidence type="ECO:0000256" key="1">
    <source>
        <dbReference type="ARBA" id="ARBA00018672"/>
    </source>
</evidence>
<evidence type="ECO:0000256" key="2">
    <source>
        <dbReference type="ARBA" id="ARBA00024867"/>
    </source>
</evidence>
<dbReference type="Gene3D" id="3.40.50.2300">
    <property type="match status" value="1"/>
</dbReference>
<dbReference type="InterPro" id="IPR007492">
    <property type="entry name" value="LytTR_DNA-bd_dom"/>
</dbReference>
<reference evidence="6" key="2">
    <citation type="journal article" date="2021" name="PeerJ">
        <title>Extensive microbial diversity within the chicken gut microbiome revealed by metagenomics and culture.</title>
        <authorList>
            <person name="Gilroy R."/>
            <person name="Ravi A."/>
            <person name="Getino M."/>
            <person name="Pursley I."/>
            <person name="Horton D.L."/>
            <person name="Alikhan N.F."/>
            <person name="Baker D."/>
            <person name="Gharbi K."/>
            <person name="Hall N."/>
            <person name="Watson M."/>
            <person name="Adriaenssens E.M."/>
            <person name="Foster-Nyarko E."/>
            <person name="Jarju S."/>
            <person name="Secka A."/>
            <person name="Antonio M."/>
            <person name="Oren A."/>
            <person name="Chaudhuri R.R."/>
            <person name="La Ragione R."/>
            <person name="Hildebrand F."/>
            <person name="Pallen M.J."/>
        </authorList>
    </citation>
    <scope>NUCLEOTIDE SEQUENCE</scope>
    <source>
        <strain evidence="6">ChiW13-3771</strain>
    </source>
</reference>
<accession>A0A9D1JC41</accession>
<dbReference type="SMART" id="SM00448">
    <property type="entry name" value="REC"/>
    <property type="match status" value="1"/>
</dbReference>
<dbReference type="InterPro" id="IPR001789">
    <property type="entry name" value="Sig_transdc_resp-reg_receiver"/>
</dbReference>
<dbReference type="Pfam" id="PF04397">
    <property type="entry name" value="LytTR"/>
    <property type="match status" value="1"/>
</dbReference>
<dbReference type="InterPro" id="IPR011006">
    <property type="entry name" value="CheY-like_superfamily"/>
</dbReference>